<reference evidence="2" key="2">
    <citation type="submission" date="2019-10" db="EMBL/GenBank/DDBJ databases">
        <title>Conservation and host-specific expression of non-tandemly repeated heterogenous ribosome RNA gene in arbuscular mycorrhizal fungi.</title>
        <authorList>
            <person name="Maeda T."/>
            <person name="Kobayashi Y."/>
            <person name="Nakagawa T."/>
            <person name="Ezawa T."/>
            <person name="Yamaguchi K."/>
            <person name="Bino T."/>
            <person name="Nishimoto Y."/>
            <person name="Shigenobu S."/>
            <person name="Kawaguchi M."/>
        </authorList>
    </citation>
    <scope>NUCLEOTIDE SEQUENCE</scope>
    <source>
        <strain evidence="2">HR1</strain>
    </source>
</reference>
<dbReference type="Proteomes" id="UP000615446">
    <property type="component" value="Unassembled WGS sequence"/>
</dbReference>
<dbReference type="Proteomes" id="UP000247702">
    <property type="component" value="Unassembled WGS sequence"/>
</dbReference>
<accession>A0A2Z6QKQ8</accession>
<reference evidence="1 3" key="1">
    <citation type="submission" date="2017-11" db="EMBL/GenBank/DDBJ databases">
        <title>The genome of Rhizophagus clarus HR1 reveals common genetic basis of auxotrophy among arbuscular mycorrhizal fungi.</title>
        <authorList>
            <person name="Kobayashi Y."/>
        </authorList>
    </citation>
    <scope>NUCLEOTIDE SEQUENCE [LARGE SCALE GENOMIC DNA]</scope>
    <source>
        <strain evidence="1 3">HR1</strain>
    </source>
</reference>
<sequence length="157" mass="17001">MTRIEQHLGLLPLPDIPATNQSSDMLIDTPAISDSTDVLMSSRSIASPVQAPLNLLSPDFTPARPLGAPLSAPIDLSNISSPLLPLKRFLPPPKPAMKFKPLMQSIRLSKTSWTCSLTLLGVLSDPSLLLLLPQIQLVQLVLIDSLSSYTFPRLILS</sequence>
<dbReference type="EMBL" id="BEXD01000214">
    <property type="protein sequence ID" value="GBB85354.1"/>
    <property type="molecule type" value="Genomic_DNA"/>
</dbReference>
<evidence type="ECO:0000313" key="2">
    <source>
        <dbReference type="EMBL" id="GES88631.1"/>
    </source>
</evidence>
<comment type="caution">
    <text evidence="1">The sequence shown here is derived from an EMBL/GenBank/DDBJ whole genome shotgun (WGS) entry which is preliminary data.</text>
</comment>
<name>A0A2Z6QKQ8_9GLOM</name>
<proteinExistence type="predicted"/>
<dbReference type="AlphaFoldDB" id="A0A2Z6QKQ8"/>
<protein>
    <submittedName>
        <fullName evidence="1">Uncharacterized protein</fullName>
    </submittedName>
</protein>
<evidence type="ECO:0000313" key="1">
    <source>
        <dbReference type="EMBL" id="GBB85354.1"/>
    </source>
</evidence>
<organism evidence="1 3">
    <name type="scientific">Rhizophagus clarus</name>
    <dbReference type="NCBI Taxonomy" id="94130"/>
    <lineage>
        <taxon>Eukaryota</taxon>
        <taxon>Fungi</taxon>
        <taxon>Fungi incertae sedis</taxon>
        <taxon>Mucoromycota</taxon>
        <taxon>Glomeromycotina</taxon>
        <taxon>Glomeromycetes</taxon>
        <taxon>Glomerales</taxon>
        <taxon>Glomeraceae</taxon>
        <taxon>Rhizophagus</taxon>
    </lineage>
</organism>
<dbReference type="EMBL" id="BLAL01000180">
    <property type="protein sequence ID" value="GES88631.1"/>
    <property type="molecule type" value="Genomic_DNA"/>
</dbReference>
<keyword evidence="3" id="KW-1185">Reference proteome</keyword>
<gene>
    <name evidence="2" type="ORF">RCL2_001556900</name>
    <name evidence="1" type="ORF">RclHR1_11900004</name>
</gene>
<evidence type="ECO:0000313" key="3">
    <source>
        <dbReference type="Proteomes" id="UP000247702"/>
    </source>
</evidence>